<proteinExistence type="predicted"/>
<sequence>MDNNTKIVMTCVLATFGLTTLAVIIMMWGSVFGFCCRMFRRAPRPSEKKPKTRLPRTLQQALTLLEGVTEKRPHRNPVTESETAECPICLQALYPEEIQAPAAAVVAGNKEDLESGLRATTTATEIESKEKESTEPIEDVALMLKRCRHIFHARCLAGWFLRKKHNCPVCREKYYQVVDQMTPDEDYRASVPPFMPIYAF</sequence>
<dbReference type="Proteomes" id="UP001497680">
    <property type="component" value="Unassembled WGS sequence"/>
</dbReference>
<accession>A0ACC0CKF7</accession>
<gene>
    <name evidence="1" type="ORF">F4821DRAFT_275452</name>
</gene>
<evidence type="ECO:0000313" key="1">
    <source>
        <dbReference type="EMBL" id="KAI6080938.1"/>
    </source>
</evidence>
<dbReference type="EMBL" id="MU394415">
    <property type="protein sequence ID" value="KAI6080938.1"/>
    <property type="molecule type" value="Genomic_DNA"/>
</dbReference>
<reference evidence="1 2" key="1">
    <citation type="journal article" date="2022" name="New Phytol.">
        <title>Ecological generalism drives hyperdiversity of secondary metabolite gene clusters in xylarialean endophytes.</title>
        <authorList>
            <person name="Franco M.E.E."/>
            <person name="Wisecaver J.H."/>
            <person name="Arnold A.E."/>
            <person name="Ju Y.M."/>
            <person name="Slot J.C."/>
            <person name="Ahrendt S."/>
            <person name="Moore L.P."/>
            <person name="Eastman K.E."/>
            <person name="Scott K."/>
            <person name="Konkel Z."/>
            <person name="Mondo S.J."/>
            <person name="Kuo A."/>
            <person name="Hayes R.D."/>
            <person name="Haridas S."/>
            <person name="Andreopoulos B."/>
            <person name="Riley R."/>
            <person name="LaButti K."/>
            <person name="Pangilinan J."/>
            <person name="Lipzen A."/>
            <person name="Amirebrahimi M."/>
            <person name="Yan J."/>
            <person name="Adam C."/>
            <person name="Keymanesh K."/>
            <person name="Ng V."/>
            <person name="Louie K."/>
            <person name="Northen T."/>
            <person name="Drula E."/>
            <person name="Henrissat B."/>
            <person name="Hsieh H.M."/>
            <person name="Youens-Clark K."/>
            <person name="Lutzoni F."/>
            <person name="Miadlikowska J."/>
            <person name="Eastwood D.C."/>
            <person name="Hamelin R.C."/>
            <person name="Grigoriev I.V."/>
            <person name="U'Ren J.M."/>
        </authorList>
    </citation>
    <scope>NUCLEOTIDE SEQUENCE [LARGE SCALE GENOMIC DNA]</scope>
    <source>
        <strain evidence="1 2">ER1909</strain>
    </source>
</reference>
<comment type="caution">
    <text evidence="1">The sequence shown here is derived from an EMBL/GenBank/DDBJ whole genome shotgun (WGS) entry which is preliminary data.</text>
</comment>
<evidence type="ECO:0000313" key="2">
    <source>
        <dbReference type="Proteomes" id="UP001497680"/>
    </source>
</evidence>
<name>A0ACC0CKF7_9PEZI</name>
<protein>
    <submittedName>
        <fullName evidence="1">Uncharacterized protein</fullName>
    </submittedName>
</protein>
<organism evidence="1 2">
    <name type="scientific">Hypoxylon rubiginosum</name>
    <dbReference type="NCBI Taxonomy" id="110542"/>
    <lineage>
        <taxon>Eukaryota</taxon>
        <taxon>Fungi</taxon>
        <taxon>Dikarya</taxon>
        <taxon>Ascomycota</taxon>
        <taxon>Pezizomycotina</taxon>
        <taxon>Sordariomycetes</taxon>
        <taxon>Xylariomycetidae</taxon>
        <taxon>Xylariales</taxon>
        <taxon>Hypoxylaceae</taxon>
        <taxon>Hypoxylon</taxon>
    </lineage>
</organism>
<keyword evidence="2" id="KW-1185">Reference proteome</keyword>